<dbReference type="PANTHER" id="PTHR21301:SF12">
    <property type="match status" value="1"/>
</dbReference>
<dbReference type="Proteomes" id="UP000266841">
    <property type="component" value="Unassembled WGS sequence"/>
</dbReference>
<sequence length="277" mass="31335">MGAAMVDEVAIHLGGIMEKLKLLEMEDLGELLPGTHLFTMDAVAMYTNIDTDHLIDVLEKFLELFKNELPDEYPTKLVIEAVSLVMRNNIFEFGDCKFKQLIGSAMGTPVAVQTATIYYAYHEITVLIPKYGRHLQYYGRFIDDATGAWNDLDDPEAFDRFCEDVNDFGILRWEVEERCNQIDFLGLFFLSAPLAIITSYHTNKTRLAEAPFGPDGDDNEPGSEPPPHDRFRYVSTFTPSRRRSPAAVGKPSFRLPVWSAYPADPISANIRNSDVQR</sequence>
<gene>
    <name evidence="2" type="ORF">THAOC_16592</name>
</gene>
<dbReference type="PANTHER" id="PTHR21301">
    <property type="entry name" value="REVERSE TRANSCRIPTASE"/>
    <property type="match status" value="1"/>
</dbReference>
<evidence type="ECO:0000313" key="3">
    <source>
        <dbReference type="Proteomes" id="UP000266841"/>
    </source>
</evidence>
<name>K0SP80_THAOC</name>
<feature type="region of interest" description="Disordered" evidence="1">
    <location>
        <begin position="208"/>
        <end position="233"/>
    </location>
</feature>
<reference evidence="2 3" key="1">
    <citation type="journal article" date="2012" name="Genome Biol.">
        <title>Genome and low-iron response of an oceanic diatom adapted to chronic iron limitation.</title>
        <authorList>
            <person name="Lommer M."/>
            <person name="Specht M."/>
            <person name="Roy A.S."/>
            <person name="Kraemer L."/>
            <person name="Andreson R."/>
            <person name="Gutowska M.A."/>
            <person name="Wolf J."/>
            <person name="Bergner S.V."/>
            <person name="Schilhabel M.B."/>
            <person name="Klostermeier U.C."/>
            <person name="Beiko R.G."/>
            <person name="Rosenstiel P."/>
            <person name="Hippler M."/>
            <person name="Laroche J."/>
        </authorList>
    </citation>
    <scope>NUCLEOTIDE SEQUENCE [LARGE SCALE GENOMIC DNA]</scope>
    <source>
        <strain evidence="2 3">CCMP1005</strain>
    </source>
</reference>
<dbReference type="EMBL" id="AGNL01018626">
    <property type="protein sequence ID" value="EJK62781.1"/>
    <property type="molecule type" value="Genomic_DNA"/>
</dbReference>
<proteinExistence type="predicted"/>
<evidence type="ECO:0008006" key="4">
    <source>
        <dbReference type="Google" id="ProtNLM"/>
    </source>
</evidence>
<protein>
    <recommendedName>
        <fullName evidence="4">Reverse transcriptase domain-containing protein</fullName>
    </recommendedName>
</protein>
<organism evidence="2 3">
    <name type="scientific">Thalassiosira oceanica</name>
    <name type="common">Marine diatom</name>
    <dbReference type="NCBI Taxonomy" id="159749"/>
    <lineage>
        <taxon>Eukaryota</taxon>
        <taxon>Sar</taxon>
        <taxon>Stramenopiles</taxon>
        <taxon>Ochrophyta</taxon>
        <taxon>Bacillariophyta</taxon>
        <taxon>Coscinodiscophyceae</taxon>
        <taxon>Thalassiosirophycidae</taxon>
        <taxon>Thalassiosirales</taxon>
        <taxon>Thalassiosiraceae</taxon>
        <taxon>Thalassiosira</taxon>
    </lineage>
</organism>
<evidence type="ECO:0000256" key="1">
    <source>
        <dbReference type="SAM" id="MobiDB-lite"/>
    </source>
</evidence>
<accession>K0SP80</accession>
<keyword evidence="3" id="KW-1185">Reference proteome</keyword>
<evidence type="ECO:0000313" key="2">
    <source>
        <dbReference type="EMBL" id="EJK62781.1"/>
    </source>
</evidence>
<dbReference type="AlphaFoldDB" id="K0SP80"/>
<dbReference type="OrthoDB" id="6780468at2759"/>
<comment type="caution">
    <text evidence="2">The sequence shown here is derived from an EMBL/GenBank/DDBJ whole genome shotgun (WGS) entry which is preliminary data.</text>
</comment>